<evidence type="ECO:0000313" key="1">
    <source>
        <dbReference type="EMBL" id="DBA56380.1"/>
    </source>
</evidence>
<dbReference type="EMBL" id="BK068113">
    <property type="protein sequence ID" value="DBA56380.1"/>
    <property type="molecule type" value="Genomic_DNA"/>
</dbReference>
<name>A0AAT9JF82_9CAUD</name>
<protein>
    <submittedName>
        <fullName evidence="1">Uncharacterized protein</fullName>
    </submittedName>
</protein>
<organism evidence="1">
    <name type="scientific">Porphyromonas phage phage032a_KCOM2801</name>
    <dbReference type="NCBI Taxonomy" id="3154122"/>
    <lineage>
        <taxon>Viruses</taxon>
        <taxon>Duplodnaviria</taxon>
        <taxon>Heunggongvirae</taxon>
        <taxon>Uroviricota</taxon>
        <taxon>Caudoviricetes</taxon>
        <taxon>Nixviridae</taxon>
        <taxon>Nixvirus</taxon>
        <taxon>Nixvirus pging00X</taxon>
    </lineage>
</organism>
<reference evidence="1" key="1">
    <citation type="journal article" date="2023" name="Microbiome">
        <title>Phages are unrecognized players in the ecology of the oral pathogen Porphyromonas gingivalis.</title>
        <authorList>
            <person name="Matrishin C.B."/>
            <person name="Haase E.M."/>
            <person name="Dewhirst F.E."/>
            <person name="Mark Welch J.L."/>
            <person name="Miranda-Sanchez F."/>
            <person name="Chen T."/>
            <person name="MacFarland D.C."/>
            <person name="Kauffman K.M."/>
        </authorList>
    </citation>
    <scope>NUCLEOTIDE SEQUENCE</scope>
</reference>
<reference evidence="1" key="2">
    <citation type="submission" date="2024-05" db="EMBL/GenBank/DDBJ databases">
        <authorList>
            <person name="Matrishin C.B."/>
            <person name="Kauffman K.M."/>
        </authorList>
    </citation>
    <scope>NUCLEOTIDE SEQUENCE</scope>
</reference>
<accession>A0AAT9JF82</accession>
<sequence>MNAKEIFFETPSGSYRIPNRWSLLNGHQFLMVLDLIDLWHEGVLSPIAVQAQYVCMYLGLDHNKIDKEDGMQNLYAISSAIDFIFEYDKGTDEYRLRQPLFAVQKFPSIKIAGRSFSGYDVCTSGGMLSVGIEALPFIDALQLLGDGSQESILRLVLLLYQGGWCSEIEIHKLSETLFPQVLAVEWRVIRAVAFQFSALASYIFRLPRYSVLRNSNNQSKASAEYSIGMESSLYHLCADGIGTADEVERLPILQYLNLIRQKLIEGVRSMREMGLEMSDISEKTHIDILTVAKILQ</sequence>
<proteinExistence type="predicted"/>